<evidence type="ECO:0000313" key="3">
    <source>
        <dbReference type="Proteomes" id="UP000314294"/>
    </source>
</evidence>
<evidence type="ECO:0000256" key="1">
    <source>
        <dbReference type="SAM" id="MobiDB-lite"/>
    </source>
</evidence>
<reference evidence="2 3" key="1">
    <citation type="submission" date="2019-03" db="EMBL/GenBank/DDBJ databases">
        <title>First draft genome of Liparis tanakae, snailfish: a comprehensive survey of snailfish specific genes.</title>
        <authorList>
            <person name="Kim W."/>
            <person name="Song I."/>
            <person name="Jeong J.-H."/>
            <person name="Kim D."/>
            <person name="Kim S."/>
            <person name="Ryu S."/>
            <person name="Song J.Y."/>
            <person name="Lee S.K."/>
        </authorList>
    </citation>
    <scope>NUCLEOTIDE SEQUENCE [LARGE SCALE GENOMIC DNA]</scope>
    <source>
        <tissue evidence="2">Muscle</tissue>
    </source>
</reference>
<name>A0A4Z2H213_9TELE</name>
<evidence type="ECO:0000313" key="2">
    <source>
        <dbReference type="EMBL" id="TNN59500.1"/>
    </source>
</evidence>
<feature type="region of interest" description="Disordered" evidence="1">
    <location>
        <begin position="1"/>
        <end position="72"/>
    </location>
</feature>
<comment type="caution">
    <text evidence="2">The sequence shown here is derived from an EMBL/GenBank/DDBJ whole genome shotgun (WGS) entry which is preliminary data.</text>
</comment>
<sequence>MKAIDHSSPLQGSRRPLDSHSHSLSSSALQPVFCPSSSSSSTARLHFPPMVPCLPPRRRAAGQQERSRGSGSALTCCFCYPTPTAISGHTAFRLELRMACGIRFVGEAAGLLHKSFVPFEACSSTLKSSSARQRK</sequence>
<accession>A0A4Z2H213</accession>
<gene>
    <name evidence="2" type="ORF">EYF80_030315</name>
</gene>
<proteinExistence type="predicted"/>
<dbReference type="AlphaFoldDB" id="A0A4Z2H213"/>
<dbReference type="Proteomes" id="UP000314294">
    <property type="component" value="Unassembled WGS sequence"/>
</dbReference>
<dbReference type="EMBL" id="SRLO01000355">
    <property type="protein sequence ID" value="TNN59500.1"/>
    <property type="molecule type" value="Genomic_DNA"/>
</dbReference>
<protein>
    <submittedName>
        <fullName evidence="2">Uncharacterized protein</fullName>
    </submittedName>
</protein>
<organism evidence="2 3">
    <name type="scientific">Liparis tanakae</name>
    <name type="common">Tanaka's snailfish</name>
    <dbReference type="NCBI Taxonomy" id="230148"/>
    <lineage>
        <taxon>Eukaryota</taxon>
        <taxon>Metazoa</taxon>
        <taxon>Chordata</taxon>
        <taxon>Craniata</taxon>
        <taxon>Vertebrata</taxon>
        <taxon>Euteleostomi</taxon>
        <taxon>Actinopterygii</taxon>
        <taxon>Neopterygii</taxon>
        <taxon>Teleostei</taxon>
        <taxon>Neoteleostei</taxon>
        <taxon>Acanthomorphata</taxon>
        <taxon>Eupercaria</taxon>
        <taxon>Perciformes</taxon>
        <taxon>Cottioidei</taxon>
        <taxon>Cottales</taxon>
        <taxon>Liparidae</taxon>
        <taxon>Liparis</taxon>
    </lineage>
</organism>
<keyword evidence="3" id="KW-1185">Reference proteome</keyword>